<feature type="domain" description="PII-uridylyltransferase/Glutamine-synthetase adenylyltransferase" evidence="9">
    <location>
        <begin position="935"/>
        <end position="1016"/>
    </location>
</feature>
<dbReference type="Gene3D" id="1.20.120.1510">
    <property type="match status" value="1"/>
</dbReference>
<dbReference type="FunFam" id="1.20.120.330:FF:000005">
    <property type="entry name" value="Bifunctional glutamine synthetase adenylyltransferase/adenylyl-removing enzyme"/>
    <property type="match status" value="1"/>
</dbReference>
<accession>A0A0K8QKZ2</accession>
<dbReference type="Pfam" id="PF08335">
    <property type="entry name" value="GlnD_UR_UTase"/>
    <property type="match status" value="2"/>
</dbReference>
<keyword evidence="2 7" id="KW-0548">Nucleotidyltransferase</keyword>
<dbReference type="CDD" id="cd05401">
    <property type="entry name" value="NT_GlnE_GlnD_like"/>
    <property type="match status" value="2"/>
</dbReference>
<dbReference type="SUPFAM" id="SSF81301">
    <property type="entry name" value="Nucleotidyltransferase"/>
    <property type="match status" value="2"/>
</dbReference>
<dbReference type="NCBIfam" id="NF008292">
    <property type="entry name" value="PRK11072.1"/>
    <property type="match status" value="1"/>
</dbReference>
<feature type="domain" description="Glutamate-ammonia ligase adenylyltransferase repeated" evidence="8">
    <location>
        <begin position="664"/>
        <end position="913"/>
    </location>
</feature>
<proteinExistence type="inferred from homology"/>
<gene>
    <name evidence="7" type="primary">glnE</name>
    <name evidence="10" type="ORF">MBSD_n0799</name>
</gene>
<dbReference type="Pfam" id="PF03710">
    <property type="entry name" value="GlnE"/>
    <property type="match status" value="2"/>
</dbReference>
<dbReference type="Gene3D" id="3.30.460.10">
    <property type="entry name" value="Beta Polymerase, domain 2"/>
    <property type="match status" value="2"/>
</dbReference>
<sequence length="1079" mass="115957">MLDLRSGRDLRAANDPGGVGRAPRIVGYGHGAVRTNGPMPPMRVFAVRLPHPAPARAHGRIEFAAVSTPWGAPLIVAITPNRLRRSARAACVSRARCFWSGPRCCHNARMAPNLPRAIAALIEDRYAELAARCREAGVPLHDDAGVAERLRRLLLASDFAYETLRREPALLAPAGLARLRDPADATARLGLLPGAEADEAAFMAALRRFRRAEALRLVFRDVNGLDPLPDTLAATSALYEALIEAALAWATRGLERRYGVPRNADGVAQRLIVLGFGKLGGAELNFSSDVDLVLAYPEAGQTDGARPLDNGEFFARLGHQLVRLLAEPTHDGIVARVDLRLRPFGNAGRVALSFAAMEQYYQREGRDWERYAWIKARPVAGDLVAGKRLGELLRPFVYRRYLDYTAFAGLREMKALIDAEVARKDLADNLKLGPGGIREVEFIVQLLQLIRGGREPGLRARGLLPALGACEARGLIGAARAKRLREAYLFLRRLENRVQMLGDAQTHDVPADALARERVALALGYPGWEALAGELAAHRAAVAEEFAAVVLPGAGAQAPATQDAALWRSARADTLQPSALEAAGFVPGDEALNVLAGLAGSAALRAMSAQAAQRLDRLLPPLLAAARASAAPLACLTRLARLLQAVARRSAYLALLDEQPAARQRLAALFAESAFLAERVIAQPLLLDDVLDPRIDRLPLRRADIAEELKQALAALDERDPEGELERLNELKASLAFRLGLAFRDGRADAPATARRLAAVAEAVVGAVLTLAERELIAQHGRLPGDGTGFAVLGYGSLGGAELGFASDLDLVFVYDGARAAATSDGRRPLDGVHWYQRLAQRVVHWLTALTRGGRLYEVDTRLRPDGSKGLLVTSLDAFAAYQRERAWTWEHQALVRARGIAGDAALHIAFEAARAEILARPRDAAAVRDEVVAMRARWRAERDRSDALQLDLKQGEGALLDIEFLLQGLLLRHAAAAPALLRHTATPALIAACAEAGALDAAQAAALREAHAELLARALTCTLDARPRVAPRSEALEALCARVTAIARACGFDFGTGEGSREAGDGIHATHAATQPGP</sequence>
<dbReference type="InterPro" id="IPR005190">
    <property type="entry name" value="GlnE_rpt_dom"/>
</dbReference>
<evidence type="ECO:0000313" key="10">
    <source>
        <dbReference type="EMBL" id="GAP65509.1"/>
    </source>
</evidence>
<protein>
    <recommendedName>
        <fullName evidence="7">Bifunctional glutamine synthetase adenylyltransferase/adenylyl-removing enzyme</fullName>
    </recommendedName>
    <alternativeName>
        <fullName evidence="7">ATP:glutamine synthetase adenylyltransferase</fullName>
    </alternativeName>
    <alternativeName>
        <fullName evidence="7">ATase</fullName>
    </alternativeName>
    <domain>
        <recommendedName>
            <fullName evidence="7">Glutamine synthetase adenylyl-L-tyrosine phosphorylase</fullName>
            <ecNumber evidence="7">2.7.7.89</ecNumber>
        </recommendedName>
        <alternativeName>
            <fullName evidence="7">Adenylyl removase</fullName>
            <shortName evidence="7">AR</shortName>
            <shortName evidence="7">AT-N</shortName>
        </alternativeName>
    </domain>
    <domain>
        <recommendedName>
            <fullName evidence="7">Glutamine synthetase adenylyl transferase</fullName>
            <ecNumber evidence="7">2.7.7.42</ecNumber>
        </recommendedName>
        <alternativeName>
            <fullName evidence="7">Adenylyl transferase</fullName>
            <shortName evidence="7">AT</shortName>
            <shortName evidence="7">AT-C</shortName>
        </alternativeName>
    </domain>
</protein>
<dbReference type="GO" id="GO:0047388">
    <property type="term" value="F:[glutamine synthetase]-adenylyl-L-tyrosine phosphorylase activity"/>
    <property type="evidence" value="ECO:0007669"/>
    <property type="project" value="UniProtKB-EC"/>
</dbReference>
<evidence type="ECO:0000256" key="5">
    <source>
        <dbReference type="ARBA" id="ARBA00022842"/>
    </source>
</evidence>
<evidence type="ECO:0000256" key="6">
    <source>
        <dbReference type="ARBA" id="ARBA00023268"/>
    </source>
</evidence>
<dbReference type="Gene3D" id="1.20.120.330">
    <property type="entry name" value="Nucleotidyltransferases domain 2"/>
    <property type="match status" value="2"/>
</dbReference>
<dbReference type="InterPro" id="IPR023057">
    <property type="entry name" value="GlnE"/>
</dbReference>
<comment type="catalytic activity">
    <reaction evidence="7">
        <text>[glutamine synthetase]-O(4)-(5'-adenylyl)-L-tyrosine + phosphate = [glutamine synthetase]-L-tyrosine + ADP</text>
        <dbReference type="Rhea" id="RHEA:43716"/>
        <dbReference type="Rhea" id="RHEA-COMP:10660"/>
        <dbReference type="Rhea" id="RHEA-COMP:10661"/>
        <dbReference type="ChEBI" id="CHEBI:43474"/>
        <dbReference type="ChEBI" id="CHEBI:46858"/>
        <dbReference type="ChEBI" id="CHEBI:83624"/>
        <dbReference type="ChEBI" id="CHEBI:456216"/>
        <dbReference type="EC" id="2.7.7.89"/>
    </reaction>
</comment>
<feature type="domain" description="Glutamate-ammonia ligase adenylyltransferase repeated" evidence="8">
    <location>
        <begin position="148"/>
        <end position="383"/>
    </location>
</feature>
<keyword evidence="6 7" id="KW-0511">Multifunctional enzyme</keyword>
<dbReference type="GO" id="GO:0000820">
    <property type="term" value="P:regulation of glutamine family amino acid metabolic process"/>
    <property type="evidence" value="ECO:0007669"/>
    <property type="project" value="UniProtKB-UniRule"/>
</dbReference>
<feature type="domain" description="PII-uridylyltransferase/Glutamine-synthetase adenylyltransferase" evidence="9">
    <location>
        <begin position="411"/>
        <end position="549"/>
    </location>
</feature>
<comment type="cofactor">
    <cofactor evidence="7">
        <name>Mg(2+)</name>
        <dbReference type="ChEBI" id="CHEBI:18420"/>
    </cofactor>
</comment>
<feature type="region of interest" description="Adenylyl removase" evidence="7">
    <location>
        <begin position="1"/>
        <end position="553"/>
    </location>
</feature>
<dbReference type="PANTHER" id="PTHR30621:SF0">
    <property type="entry name" value="BIFUNCTIONAL GLUTAMINE SYNTHETASE ADENYLYLTRANSFERASE_ADENYLYL-REMOVING ENZYME"/>
    <property type="match status" value="1"/>
</dbReference>
<evidence type="ECO:0000256" key="2">
    <source>
        <dbReference type="ARBA" id="ARBA00022695"/>
    </source>
</evidence>
<reference evidence="10" key="1">
    <citation type="submission" date="2015-08" db="EMBL/GenBank/DDBJ databases">
        <title>Complete DNA Sequence of Pseudomonas syringae pv. actinidiae, the Causal Agent of Kiwifruit Canker Disease.</title>
        <authorList>
            <person name="Rikkerink E.H.A."/>
            <person name="Fineran P.C."/>
        </authorList>
    </citation>
    <scope>NUCLEOTIDE SEQUENCE</scope>
    <source>
        <strain evidence="10">SkMP5</strain>
    </source>
</reference>
<dbReference type="GO" id="GO:0000287">
    <property type="term" value="F:magnesium ion binding"/>
    <property type="evidence" value="ECO:0007669"/>
    <property type="project" value="UniProtKB-UniRule"/>
</dbReference>
<dbReference type="STRING" id="1475481.GCA_000953855_00812"/>
<evidence type="ECO:0000259" key="9">
    <source>
        <dbReference type="Pfam" id="PF08335"/>
    </source>
</evidence>
<dbReference type="SUPFAM" id="SSF81593">
    <property type="entry name" value="Nucleotidyltransferase substrate binding subunit/domain"/>
    <property type="match status" value="2"/>
</dbReference>
<feature type="region of interest" description="Adenylyl transferase" evidence="7">
    <location>
        <begin position="561"/>
        <end position="1079"/>
    </location>
</feature>
<dbReference type="GO" id="GO:0005524">
    <property type="term" value="F:ATP binding"/>
    <property type="evidence" value="ECO:0007669"/>
    <property type="project" value="UniProtKB-UniRule"/>
</dbReference>
<dbReference type="AlphaFoldDB" id="A0A0K8QKZ2"/>
<dbReference type="EC" id="2.7.7.89" evidence="7"/>
<keyword evidence="1 7" id="KW-0808">Transferase</keyword>
<comment type="catalytic activity">
    <reaction evidence="7">
        <text>[glutamine synthetase]-L-tyrosine + ATP = [glutamine synthetase]-O(4)-(5'-adenylyl)-L-tyrosine + diphosphate</text>
        <dbReference type="Rhea" id="RHEA:18589"/>
        <dbReference type="Rhea" id="RHEA-COMP:10660"/>
        <dbReference type="Rhea" id="RHEA-COMP:10661"/>
        <dbReference type="ChEBI" id="CHEBI:30616"/>
        <dbReference type="ChEBI" id="CHEBI:33019"/>
        <dbReference type="ChEBI" id="CHEBI:46858"/>
        <dbReference type="ChEBI" id="CHEBI:83624"/>
        <dbReference type="EC" id="2.7.7.42"/>
    </reaction>
</comment>
<dbReference type="GO" id="GO:0008882">
    <property type="term" value="F:[glutamate-ammonia-ligase] adenylyltransferase activity"/>
    <property type="evidence" value="ECO:0007669"/>
    <property type="project" value="UniProtKB-UniRule"/>
</dbReference>
<dbReference type="EC" id="2.7.7.42" evidence="7"/>
<keyword evidence="4 7" id="KW-0067">ATP-binding</keyword>
<evidence type="ECO:0000256" key="7">
    <source>
        <dbReference type="HAMAP-Rule" id="MF_00802"/>
    </source>
</evidence>
<dbReference type="Proteomes" id="UP000253740">
    <property type="component" value="Unassembled WGS sequence"/>
</dbReference>
<evidence type="ECO:0000256" key="1">
    <source>
        <dbReference type="ARBA" id="ARBA00022679"/>
    </source>
</evidence>
<evidence type="ECO:0000313" key="11">
    <source>
        <dbReference type="Proteomes" id="UP000253740"/>
    </source>
</evidence>
<evidence type="ECO:0000259" key="8">
    <source>
        <dbReference type="Pfam" id="PF03710"/>
    </source>
</evidence>
<comment type="function">
    <text evidence="7">Involved in the regulation of glutamine synthetase GlnA, a key enzyme in the process to assimilate ammonia. When cellular nitrogen levels are high, the C-terminal adenylyl transferase (AT) inactivates GlnA by covalent transfer of an adenylyl group from ATP to specific tyrosine residue of GlnA, thus reducing its activity. Conversely, when nitrogen levels are low, the N-terminal adenylyl removase (AR) activates GlnA by removing the adenylyl group by phosphorolysis, increasing its activity. The regulatory region of GlnE binds the signal transduction protein PII (GlnB) which indicates the nitrogen status of the cell.</text>
</comment>
<keyword evidence="3 7" id="KW-0547">Nucleotide-binding</keyword>
<keyword evidence="11" id="KW-1185">Reference proteome</keyword>
<dbReference type="EMBL" id="DF970162">
    <property type="protein sequence ID" value="GAP65509.1"/>
    <property type="molecule type" value="Genomic_DNA"/>
</dbReference>
<keyword evidence="5 7" id="KW-0460">Magnesium</keyword>
<name>A0A0K8QKZ2_9GAMM</name>
<comment type="similarity">
    <text evidence="7">Belongs to the GlnE family.</text>
</comment>
<dbReference type="InterPro" id="IPR043519">
    <property type="entry name" value="NT_sf"/>
</dbReference>
<dbReference type="PANTHER" id="PTHR30621">
    <property type="entry name" value="GLUTAMINE SYNTHETASE ADENYLYLTRANSFERASE"/>
    <property type="match status" value="1"/>
</dbReference>
<evidence type="ECO:0000256" key="3">
    <source>
        <dbReference type="ARBA" id="ARBA00022741"/>
    </source>
</evidence>
<dbReference type="HAMAP" id="MF_00802">
    <property type="entry name" value="GlnE"/>
    <property type="match status" value="1"/>
</dbReference>
<organism evidence="10">
    <name type="scientific">Mizugakiibacter sediminis</name>
    <dbReference type="NCBI Taxonomy" id="1475481"/>
    <lineage>
        <taxon>Bacteria</taxon>
        <taxon>Pseudomonadati</taxon>
        <taxon>Pseudomonadota</taxon>
        <taxon>Gammaproteobacteria</taxon>
        <taxon>Lysobacterales</taxon>
        <taxon>Rhodanobacteraceae</taxon>
        <taxon>Mizugakiibacter</taxon>
    </lineage>
</organism>
<dbReference type="FunFam" id="3.30.460.10:FF:000009">
    <property type="entry name" value="Bifunctional glutamine synthetase adenylyltransferase/adenylyl-removing enzyme"/>
    <property type="match status" value="1"/>
</dbReference>
<evidence type="ECO:0000256" key="4">
    <source>
        <dbReference type="ARBA" id="ARBA00022840"/>
    </source>
</evidence>
<dbReference type="GO" id="GO:0005829">
    <property type="term" value="C:cytosol"/>
    <property type="evidence" value="ECO:0007669"/>
    <property type="project" value="TreeGrafter"/>
</dbReference>
<dbReference type="InterPro" id="IPR013546">
    <property type="entry name" value="PII_UdlTrfase/GS_AdlTrfase"/>
</dbReference>